<sequence length="126" mass="14244">TYVGVNGRYAFRRLVGHTGKPKATAFCAETGASHAEERTVARGAILHARWRTSGASTEYIRADVKMHWLCHRGRAWWTKFSNILIGHWCPECAWLVQSTKKKTRHKYEAVEGPDISSAPPEKNHTV</sequence>
<reference evidence="2" key="1">
    <citation type="submission" date="2017-02" db="EMBL/GenBank/DDBJ databases">
        <title>Draft Genome Sequence of the Salt Water Bacterium Oceanospirillum linum ATCC 11336.</title>
        <authorList>
            <person name="Trachtenberg A.M."/>
            <person name="Carney J.G."/>
            <person name="Linnane J.D."/>
            <person name="Rheaume B.A."/>
            <person name="Pitts N.L."/>
            <person name="Mykles D.L."/>
            <person name="Maclea K.S."/>
        </authorList>
    </citation>
    <scope>NUCLEOTIDE SEQUENCE [LARGE SCALE GENOMIC DNA]</scope>
    <source>
        <strain evidence="2">ATCC 11336</strain>
    </source>
</reference>
<dbReference type="EMBL" id="MTSD02000207">
    <property type="protein sequence ID" value="OOV77565.1"/>
    <property type="molecule type" value="Genomic_DNA"/>
</dbReference>
<comment type="caution">
    <text evidence="2">The sequence shown here is derived from an EMBL/GenBank/DDBJ whole genome shotgun (WGS) entry which is preliminary data.</text>
</comment>
<accession>A0A1T1GJ33</accession>
<feature type="non-terminal residue" evidence="2">
    <location>
        <position position="1"/>
    </location>
</feature>
<protein>
    <recommendedName>
        <fullName evidence="4">Zinc-ribbon domain-containing protein</fullName>
    </recommendedName>
</protein>
<gene>
    <name evidence="2" type="ORF">BTA35_0217375</name>
</gene>
<dbReference type="STRING" id="966.BTA35_0217375"/>
<keyword evidence="3" id="KW-1185">Reference proteome</keyword>
<feature type="region of interest" description="Disordered" evidence="1">
    <location>
        <begin position="106"/>
        <end position="126"/>
    </location>
</feature>
<dbReference type="AlphaFoldDB" id="A0A1T1GJ33"/>
<organism evidence="2 3">
    <name type="scientific">Oceanospirillum linum</name>
    <dbReference type="NCBI Taxonomy" id="966"/>
    <lineage>
        <taxon>Bacteria</taxon>
        <taxon>Pseudomonadati</taxon>
        <taxon>Pseudomonadota</taxon>
        <taxon>Gammaproteobacteria</taxon>
        <taxon>Oceanospirillales</taxon>
        <taxon>Oceanospirillaceae</taxon>
        <taxon>Oceanospirillum</taxon>
    </lineage>
</organism>
<evidence type="ECO:0000313" key="3">
    <source>
        <dbReference type="Proteomes" id="UP000190064"/>
    </source>
</evidence>
<dbReference type="RefSeq" id="WP_238377645.1">
    <property type="nucleotide sequence ID" value="NZ_MTSD02000207.1"/>
</dbReference>
<evidence type="ECO:0000256" key="1">
    <source>
        <dbReference type="SAM" id="MobiDB-lite"/>
    </source>
</evidence>
<proteinExistence type="predicted"/>
<name>A0A1T1GJ33_OCELI</name>
<evidence type="ECO:0000313" key="2">
    <source>
        <dbReference type="EMBL" id="OOV77565.1"/>
    </source>
</evidence>
<dbReference type="Proteomes" id="UP000190064">
    <property type="component" value="Unassembled WGS sequence"/>
</dbReference>
<evidence type="ECO:0008006" key="4">
    <source>
        <dbReference type="Google" id="ProtNLM"/>
    </source>
</evidence>